<feature type="region of interest" description="Disordered" evidence="1">
    <location>
        <begin position="309"/>
        <end position="438"/>
    </location>
</feature>
<dbReference type="PROSITE" id="PS50217">
    <property type="entry name" value="BZIP"/>
    <property type="match status" value="1"/>
</dbReference>
<feature type="compositionally biased region" description="Basic residues" evidence="1">
    <location>
        <begin position="388"/>
        <end position="397"/>
    </location>
</feature>
<dbReference type="GO" id="GO:0003700">
    <property type="term" value="F:DNA-binding transcription factor activity"/>
    <property type="evidence" value="ECO:0007669"/>
    <property type="project" value="InterPro"/>
</dbReference>
<reference evidence="3" key="2">
    <citation type="submission" date="2018-07" db="EMBL/GenBank/DDBJ databases">
        <authorList>
            <person name="Mckenzie S.K."/>
            <person name="Kronauer D.J.C."/>
        </authorList>
    </citation>
    <scope>NUCLEOTIDE SEQUENCE</scope>
    <source>
        <strain evidence="3">Clonal line C1</strain>
    </source>
</reference>
<evidence type="ECO:0000313" key="3">
    <source>
        <dbReference type="EMBL" id="RLU24244.1"/>
    </source>
</evidence>
<feature type="compositionally biased region" description="Basic and acidic residues" evidence="1">
    <location>
        <begin position="414"/>
        <end position="425"/>
    </location>
</feature>
<evidence type="ECO:0000259" key="2">
    <source>
        <dbReference type="PROSITE" id="PS50217"/>
    </source>
</evidence>
<sequence length="479" mass="54462">MDPEARPGDNRMPHHGQDRRIDSEEKMRFQVSKSCNRQQHPLSVTRGVRSRPLDEGAATSTKVETLPLLSPTMESELLKEPWVFPRTKATSTKEEDTFCTWEEDFQDLSGWCMDTFQGHFHIGESTPFKLSGTKYEGNEGISTVEEKKVLKDLKSTVDDEKWDLRMDNVKTIEESGDNHLLLSPSELANEQNGKGYNTYNEENNATSSWLMSPESTASTSTSSSKQHNNADVGASIQSEYRARKSSDYACPTPSLDAIVNQQEMWDELRTIETTGSDSFDLLSYLWEDEIRSPEGSVSTDSSAILKVRQHTTTAPSSSSSSAFPPVSTKVKTEINEPMPPTRRRMETRASSTVTSSSLETPIISSRRSERIKTMPSSNKEKERIMITRTKREKSGRKRYYESESEEDVALSQYREGREKNNEASRRSRMNKKAKESEMTVRAIKLERDNRILKMKVEELEKLVTSMRSALLRSALKKEF</sequence>
<dbReference type="OrthoDB" id="6624782at2759"/>
<dbReference type="CDD" id="cd14813">
    <property type="entry name" value="bZIP_BmCbz-like"/>
    <property type="match status" value="1"/>
</dbReference>
<feature type="domain" description="BZIP" evidence="2">
    <location>
        <begin position="410"/>
        <end position="473"/>
    </location>
</feature>
<feature type="compositionally biased region" description="Low complexity" evidence="1">
    <location>
        <begin position="215"/>
        <end position="224"/>
    </location>
</feature>
<name>A0A3L8DV01_OOCBI</name>
<gene>
    <name evidence="3" type="ORF">DMN91_004455</name>
</gene>
<dbReference type="Pfam" id="PF07716">
    <property type="entry name" value="bZIP_2"/>
    <property type="match status" value="1"/>
</dbReference>
<dbReference type="EMBL" id="QOIP01000004">
    <property type="protein sequence ID" value="RLU24244.1"/>
    <property type="molecule type" value="Genomic_DNA"/>
</dbReference>
<feature type="compositionally biased region" description="Low complexity" evidence="1">
    <location>
        <begin position="311"/>
        <end position="328"/>
    </location>
</feature>
<organism evidence="3">
    <name type="scientific">Ooceraea biroi</name>
    <name type="common">Clonal raider ant</name>
    <name type="synonym">Cerapachys biroi</name>
    <dbReference type="NCBI Taxonomy" id="2015173"/>
    <lineage>
        <taxon>Eukaryota</taxon>
        <taxon>Metazoa</taxon>
        <taxon>Ecdysozoa</taxon>
        <taxon>Arthropoda</taxon>
        <taxon>Hexapoda</taxon>
        <taxon>Insecta</taxon>
        <taxon>Pterygota</taxon>
        <taxon>Neoptera</taxon>
        <taxon>Endopterygota</taxon>
        <taxon>Hymenoptera</taxon>
        <taxon>Apocrita</taxon>
        <taxon>Aculeata</taxon>
        <taxon>Formicoidea</taxon>
        <taxon>Formicidae</taxon>
        <taxon>Dorylinae</taxon>
        <taxon>Ooceraea</taxon>
    </lineage>
</organism>
<dbReference type="SUPFAM" id="SSF57959">
    <property type="entry name" value="Leucine zipper domain"/>
    <property type="match status" value="1"/>
</dbReference>
<feature type="region of interest" description="Disordered" evidence="1">
    <location>
        <begin position="211"/>
        <end position="232"/>
    </location>
</feature>
<reference evidence="3" key="1">
    <citation type="journal article" date="2018" name="Genome Res.">
        <title>The genomic architecture and molecular evolution of ant odorant receptors.</title>
        <authorList>
            <person name="McKenzie S.K."/>
            <person name="Kronauer D.J.C."/>
        </authorList>
    </citation>
    <scope>NUCLEOTIDE SEQUENCE [LARGE SCALE GENOMIC DNA]</scope>
    <source>
        <strain evidence="3">Clonal line C1</strain>
    </source>
</reference>
<feature type="region of interest" description="Disordered" evidence="1">
    <location>
        <begin position="1"/>
        <end position="61"/>
    </location>
</feature>
<feature type="compositionally biased region" description="Polar residues" evidence="1">
    <location>
        <begin position="31"/>
        <end position="42"/>
    </location>
</feature>
<feature type="compositionally biased region" description="Basic and acidic residues" evidence="1">
    <location>
        <begin position="1"/>
        <end position="28"/>
    </location>
</feature>
<dbReference type="Gene3D" id="1.20.5.170">
    <property type="match status" value="1"/>
</dbReference>
<dbReference type="Proteomes" id="UP000279307">
    <property type="component" value="Chromosome 4"/>
</dbReference>
<feature type="compositionally biased region" description="Polar residues" evidence="1">
    <location>
        <begin position="349"/>
        <end position="365"/>
    </location>
</feature>
<dbReference type="InterPro" id="IPR004827">
    <property type="entry name" value="bZIP"/>
</dbReference>
<dbReference type="GO" id="GO:0005634">
    <property type="term" value="C:nucleus"/>
    <property type="evidence" value="ECO:0007669"/>
    <property type="project" value="UniProtKB-ARBA"/>
</dbReference>
<proteinExistence type="predicted"/>
<protein>
    <recommendedName>
        <fullName evidence="2">BZIP domain-containing protein</fullName>
    </recommendedName>
</protein>
<dbReference type="InterPro" id="IPR046347">
    <property type="entry name" value="bZIP_sf"/>
</dbReference>
<feature type="compositionally biased region" description="Basic and acidic residues" evidence="1">
    <location>
        <begin position="366"/>
        <end position="385"/>
    </location>
</feature>
<dbReference type="SMART" id="SM00338">
    <property type="entry name" value="BRLZ"/>
    <property type="match status" value="1"/>
</dbReference>
<accession>A0A3L8DV01</accession>
<dbReference type="AlphaFoldDB" id="A0A3L8DV01"/>
<comment type="caution">
    <text evidence="3">The sequence shown here is derived from an EMBL/GenBank/DDBJ whole genome shotgun (WGS) entry which is preliminary data.</text>
</comment>
<evidence type="ECO:0000256" key="1">
    <source>
        <dbReference type="SAM" id="MobiDB-lite"/>
    </source>
</evidence>